<dbReference type="Proteomes" id="UP000887576">
    <property type="component" value="Unplaced"/>
</dbReference>
<evidence type="ECO:0000313" key="1">
    <source>
        <dbReference type="Proteomes" id="UP000887576"/>
    </source>
</evidence>
<protein>
    <submittedName>
        <fullName evidence="2">Uncharacterized protein</fullName>
    </submittedName>
</protein>
<name>A0AC34PZ56_9BILA</name>
<dbReference type="WBParaSite" id="JU765_v2.g1134.t1">
    <property type="protein sequence ID" value="JU765_v2.g1134.t1"/>
    <property type="gene ID" value="JU765_v2.g1134"/>
</dbReference>
<proteinExistence type="predicted"/>
<accession>A0AC34PZ56</accession>
<reference evidence="2" key="1">
    <citation type="submission" date="2022-11" db="UniProtKB">
        <authorList>
            <consortium name="WormBaseParasite"/>
        </authorList>
    </citation>
    <scope>IDENTIFICATION</scope>
</reference>
<evidence type="ECO:0000313" key="2">
    <source>
        <dbReference type="WBParaSite" id="JU765_v2.g1134.t1"/>
    </source>
</evidence>
<sequence length="193" mass="22701">MCTAYAVLWWSGDIFNEQLTMSVAEFVLSLAINGIGIAIVMIYYYRLTGQLTSDKPRDRPPLHTNFQHYPSSAHRVEYEKGVVPPWRTEWEEEPPWALEKKLRRRERLGTPARPILGFHRKEPSRQSWTRSMENLTTLQQPPPISHQVEYNPELYRQQDRARAMASMQQRSTSSPSQQQSVRDYDQSPRRRDV</sequence>
<organism evidence="1 2">
    <name type="scientific">Panagrolaimus sp. JU765</name>
    <dbReference type="NCBI Taxonomy" id="591449"/>
    <lineage>
        <taxon>Eukaryota</taxon>
        <taxon>Metazoa</taxon>
        <taxon>Ecdysozoa</taxon>
        <taxon>Nematoda</taxon>
        <taxon>Chromadorea</taxon>
        <taxon>Rhabditida</taxon>
        <taxon>Tylenchina</taxon>
        <taxon>Panagrolaimomorpha</taxon>
        <taxon>Panagrolaimoidea</taxon>
        <taxon>Panagrolaimidae</taxon>
        <taxon>Panagrolaimus</taxon>
    </lineage>
</organism>